<evidence type="ECO:0000313" key="2">
    <source>
        <dbReference type="Proteomes" id="UP000242687"/>
    </source>
</evidence>
<organism evidence="1 2">
    <name type="scientific">Mucilaginibacter auburnensis</name>
    <dbReference type="NCBI Taxonomy" id="1457233"/>
    <lineage>
        <taxon>Bacteria</taxon>
        <taxon>Pseudomonadati</taxon>
        <taxon>Bacteroidota</taxon>
        <taxon>Sphingobacteriia</taxon>
        <taxon>Sphingobacteriales</taxon>
        <taxon>Sphingobacteriaceae</taxon>
        <taxon>Mucilaginibacter</taxon>
    </lineage>
</organism>
<dbReference type="EMBL" id="PGFJ01000001">
    <property type="protein sequence ID" value="PJJ84799.1"/>
    <property type="molecule type" value="Genomic_DNA"/>
</dbReference>
<comment type="caution">
    <text evidence="1">The sequence shown here is derived from an EMBL/GenBank/DDBJ whole genome shotgun (WGS) entry which is preliminary data.</text>
</comment>
<sequence length="157" mass="18017">MKKILITLIFCCVACVGFGQGKLISYEEVNLMLHNNINRNDSLLLGKGYTQKAKNEKKKTREYTLATNRGTFVNVALRADGRRMFIEVETNDNQQYDILITSIKQYPYKKDDIGDVEVYVLKDLGSIYITSNQNNPDPLKKYHLIQIAPDKNVMAYD</sequence>
<dbReference type="AlphaFoldDB" id="A0A2H9VVI5"/>
<dbReference type="Proteomes" id="UP000242687">
    <property type="component" value="Unassembled WGS sequence"/>
</dbReference>
<dbReference type="RefSeq" id="WP_100340976.1">
    <property type="nucleotide sequence ID" value="NZ_PGFJ01000001.1"/>
</dbReference>
<accession>A0A2H9VVI5</accession>
<reference evidence="1 2" key="1">
    <citation type="submission" date="2017-11" db="EMBL/GenBank/DDBJ databases">
        <title>Genomic Encyclopedia of Archaeal and Bacterial Type Strains, Phase II (KMG-II): From Individual Species to Whole Genera.</title>
        <authorList>
            <person name="Goeker M."/>
        </authorList>
    </citation>
    <scope>NUCLEOTIDE SEQUENCE [LARGE SCALE GENOMIC DNA]</scope>
    <source>
        <strain evidence="1 2">DSM 28175</strain>
    </source>
</reference>
<name>A0A2H9VVI5_9SPHI</name>
<protein>
    <submittedName>
        <fullName evidence="1">Uncharacterized protein</fullName>
    </submittedName>
</protein>
<proteinExistence type="predicted"/>
<gene>
    <name evidence="1" type="ORF">CLV57_1821</name>
</gene>
<evidence type="ECO:0000313" key="1">
    <source>
        <dbReference type="EMBL" id="PJJ84799.1"/>
    </source>
</evidence>
<keyword evidence="2" id="KW-1185">Reference proteome</keyword>